<dbReference type="PANTHER" id="PTHR12236">
    <property type="entry name" value="STRUCTURAL CONTITUENT OF CUTICLE"/>
    <property type="match status" value="1"/>
</dbReference>
<evidence type="ECO:0000256" key="2">
    <source>
        <dbReference type="ARBA" id="ARBA00022729"/>
    </source>
</evidence>
<dbReference type="GO" id="GO:0005615">
    <property type="term" value="C:extracellular space"/>
    <property type="evidence" value="ECO:0007669"/>
    <property type="project" value="TreeGrafter"/>
</dbReference>
<dbReference type="GO" id="GO:0031012">
    <property type="term" value="C:extracellular matrix"/>
    <property type="evidence" value="ECO:0007669"/>
    <property type="project" value="TreeGrafter"/>
</dbReference>
<comment type="caution">
    <text evidence="6">The sequence shown here is derived from an EMBL/GenBank/DDBJ whole genome shotgun (WGS) entry which is preliminary data.</text>
</comment>
<dbReference type="PANTHER" id="PTHR12236:SF79">
    <property type="entry name" value="CUTICULAR PROTEIN 50CB-RELATED"/>
    <property type="match status" value="1"/>
</dbReference>
<feature type="compositionally biased region" description="Basic and acidic residues" evidence="4">
    <location>
        <begin position="442"/>
        <end position="462"/>
    </location>
</feature>
<keyword evidence="1 3" id="KW-0193">Cuticle</keyword>
<feature type="compositionally biased region" description="Basic and acidic residues" evidence="4">
    <location>
        <begin position="112"/>
        <end position="137"/>
    </location>
</feature>
<protein>
    <recommendedName>
        <fullName evidence="8">Pro-resilin</fullName>
    </recommendedName>
</protein>
<name>A0A8S1B513_ARCPL</name>
<reference evidence="6 7" key="1">
    <citation type="submission" date="2020-04" db="EMBL/GenBank/DDBJ databases">
        <authorList>
            <person name="Wallbank WR R."/>
            <person name="Pardo Diaz C."/>
            <person name="Kozak K."/>
            <person name="Martin S."/>
            <person name="Jiggins C."/>
            <person name="Moest M."/>
            <person name="Warren A I."/>
            <person name="Byers J.R.P. K."/>
            <person name="Montejo-Kovacevich G."/>
            <person name="Yen C E."/>
        </authorList>
    </citation>
    <scope>NUCLEOTIDE SEQUENCE [LARGE SCALE GENOMIC DNA]</scope>
</reference>
<dbReference type="PROSITE" id="PS00233">
    <property type="entry name" value="CHIT_BIND_RR_1"/>
    <property type="match status" value="1"/>
</dbReference>
<dbReference type="AlphaFoldDB" id="A0A8S1B513"/>
<gene>
    <name evidence="6" type="ORF">APLA_LOCUS14602</name>
</gene>
<feature type="region of interest" description="Disordered" evidence="4">
    <location>
        <begin position="442"/>
        <end position="463"/>
    </location>
</feature>
<dbReference type="InterPro" id="IPR000618">
    <property type="entry name" value="Insect_cuticle"/>
</dbReference>
<organism evidence="6 7">
    <name type="scientific">Arctia plantaginis</name>
    <name type="common">Wood tiger moth</name>
    <name type="synonym">Phalaena plantaginis</name>
    <dbReference type="NCBI Taxonomy" id="874455"/>
    <lineage>
        <taxon>Eukaryota</taxon>
        <taxon>Metazoa</taxon>
        <taxon>Ecdysozoa</taxon>
        <taxon>Arthropoda</taxon>
        <taxon>Hexapoda</taxon>
        <taxon>Insecta</taxon>
        <taxon>Pterygota</taxon>
        <taxon>Neoptera</taxon>
        <taxon>Endopterygota</taxon>
        <taxon>Lepidoptera</taxon>
        <taxon>Glossata</taxon>
        <taxon>Ditrysia</taxon>
        <taxon>Noctuoidea</taxon>
        <taxon>Erebidae</taxon>
        <taxon>Arctiinae</taxon>
        <taxon>Arctia</taxon>
    </lineage>
</organism>
<dbReference type="EMBL" id="CADEBC010000566">
    <property type="protein sequence ID" value="CAB3254646.1"/>
    <property type="molecule type" value="Genomic_DNA"/>
</dbReference>
<dbReference type="Proteomes" id="UP000494106">
    <property type="component" value="Unassembled WGS sequence"/>
</dbReference>
<proteinExistence type="predicted"/>
<keyword evidence="7" id="KW-1185">Reference proteome</keyword>
<evidence type="ECO:0000313" key="7">
    <source>
        <dbReference type="Proteomes" id="UP000494106"/>
    </source>
</evidence>
<dbReference type="OrthoDB" id="6595597at2759"/>
<accession>A0A8S1B513</accession>
<feature type="region of interest" description="Disordered" evidence="4">
    <location>
        <begin position="112"/>
        <end position="167"/>
    </location>
</feature>
<dbReference type="InterPro" id="IPR031311">
    <property type="entry name" value="CHIT_BIND_RR_consensus"/>
</dbReference>
<evidence type="ECO:0008006" key="8">
    <source>
        <dbReference type="Google" id="ProtNLM"/>
    </source>
</evidence>
<evidence type="ECO:0000256" key="3">
    <source>
        <dbReference type="PROSITE-ProRule" id="PRU00497"/>
    </source>
</evidence>
<dbReference type="InterPro" id="IPR051217">
    <property type="entry name" value="Insect_Cuticle_Struc_Prot"/>
</dbReference>
<evidence type="ECO:0000256" key="4">
    <source>
        <dbReference type="SAM" id="MobiDB-lite"/>
    </source>
</evidence>
<evidence type="ECO:0000256" key="5">
    <source>
        <dbReference type="SAM" id="SignalP"/>
    </source>
</evidence>
<feature type="signal peptide" evidence="5">
    <location>
        <begin position="1"/>
        <end position="21"/>
    </location>
</feature>
<evidence type="ECO:0000256" key="1">
    <source>
        <dbReference type="ARBA" id="ARBA00022460"/>
    </source>
</evidence>
<keyword evidence="2 5" id="KW-0732">Signal</keyword>
<dbReference type="PROSITE" id="PS51155">
    <property type="entry name" value="CHIT_BIND_RR_2"/>
    <property type="match status" value="1"/>
</dbReference>
<dbReference type="GO" id="GO:0042302">
    <property type="term" value="F:structural constituent of cuticle"/>
    <property type="evidence" value="ECO:0007669"/>
    <property type="project" value="UniProtKB-UniRule"/>
</dbReference>
<evidence type="ECO:0000313" key="6">
    <source>
        <dbReference type="EMBL" id="CAB3254646.1"/>
    </source>
</evidence>
<feature type="chain" id="PRO_5035857895" description="Pro-resilin" evidence="5">
    <location>
        <begin position="22"/>
        <end position="497"/>
    </location>
</feature>
<feature type="compositionally biased region" description="Basic and acidic residues" evidence="4">
    <location>
        <begin position="145"/>
        <end position="156"/>
    </location>
</feature>
<sequence length="497" mass="56679">MYWTWELKAAIICLIIQTCKTAKPENTGPAVFEVINEQARTDDKKVLPYENPLAGNSRQNAKLHAQHQQAMFNAERVRQHRAQLLRWNNQHPKQQADSYMKAYQESQENHHLTLERMESNPKEKKARGRSEQTKTLKDNAQPELEPSKVTRSDAVNKNRNHRSFGSIHTSHHNKYKIHTYPGPTYDQGVNIKTNLNLGLHNYAKEHTTLYTEAIPSKSHYIYPKLYSQAYAYQTANDISSLSSLLSQSPQEQLTQLNTLINSPKETESDPLNTNHDLYFYLKDPQLSNEASSLSSVGSNSGGHVIEKDFTPITEEIDDIEDNRDPRIKFIQLAPTPTALSQEGDGEVTTQSNYYKIEREQSVKNDVSESTQYVSQDEPNYEELKRETLLHFYLNEPSTKGVKYLKSQPTGVQHLTHDGTGVSAYGDDDIHYAANYEFGYRVRDSESGNDYGHREAKSGDKTRGQYHVLLPDGRMQQVKYSAGPEGFHADISYDHLQA</sequence>
<dbReference type="Pfam" id="PF00379">
    <property type="entry name" value="Chitin_bind_4"/>
    <property type="match status" value="1"/>
</dbReference>